<dbReference type="Proteomes" id="UP000578449">
    <property type="component" value="Unassembled WGS sequence"/>
</dbReference>
<organism evidence="1 2">
    <name type="scientific">Thermocatellispora tengchongensis</name>
    <dbReference type="NCBI Taxonomy" id="1073253"/>
    <lineage>
        <taxon>Bacteria</taxon>
        <taxon>Bacillati</taxon>
        <taxon>Actinomycetota</taxon>
        <taxon>Actinomycetes</taxon>
        <taxon>Streptosporangiales</taxon>
        <taxon>Streptosporangiaceae</taxon>
        <taxon>Thermocatellispora</taxon>
    </lineage>
</organism>
<protein>
    <submittedName>
        <fullName evidence="1">Uncharacterized protein</fullName>
    </submittedName>
</protein>
<reference evidence="1 2" key="1">
    <citation type="submission" date="2020-08" db="EMBL/GenBank/DDBJ databases">
        <title>Genomic Encyclopedia of Type Strains, Phase IV (KMG-IV): sequencing the most valuable type-strain genomes for metagenomic binning, comparative biology and taxonomic classification.</title>
        <authorList>
            <person name="Goeker M."/>
        </authorList>
    </citation>
    <scope>NUCLEOTIDE SEQUENCE [LARGE SCALE GENOMIC DNA]</scope>
    <source>
        <strain evidence="1 2">DSM 45615</strain>
    </source>
</reference>
<sequence length="130" mass="15627">MITASYLHNQIKEFRSGGEVLRWLAANTQQHGWRRTVDGYWLTAPEDHGDYWLWERTHLRLSPEDYARVYRLHRRYLAYCRHMEEVDPDWQDGKRTYWGDNSVDMVQNSRKYPGLTRTEQLVPPHGDACF</sequence>
<evidence type="ECO:0000313" key="1">
    <source>
        <dbReference type="EMBL" id="MBB5132769.1"/>
    </source>
</evidence>
<keyword evidence="2" id="KW-1185">Reference proteome</keyword>
<name>A0A840P1B4_9ACTN</name>
<evidence type="ECO:0000313" key="2">
    <source>
        <dbReference type="Proteomes" id="UP000578449"/>
    </source>
</evidence>
<gene>
    <name evidence="1" type="ORF">HNP84_002490</name>
</gene>
<dbReference type="AlphaFoldDB" id="A0A840P1B4"/>
<dbReference type="EMBL" id="JACHGN010000005">
    <property type="protein sequence ID" value="MBB5132769.1"/>
    <property type="molecule type" value="Genomic_DNA"/>
</dbReference>
<dbReference type="RefSeq" id="WP_185049785.1">
    <property type="nucleotide sequence ID" value="NZ_BAABIX010000005.1"/>
</dbReference>
<accession>A0A840P1B4</accession>
<comment type="caution">
    <text evidence="1">The sequence shown here is derived from an EMBL/GenBank/DDBJ whole genome shotgun (WGS) entry which is preliminary data.</text>
</comment>
<proteinExistence type="predicted"/>